<evidence type="ECO:0000256" key="17">
    <source>
        <dbReference type="SAM" id="Phobius"/>
    </source>
</evidence>
<dbReference type="PROSITE" id="PS01070">
    <property type="entry name" value="NUCLEASE_NON_SPEC"/>
    <property type="match status" value="1"/>
</dbReference>
<reference evidence="21" key="1">
    <citation type="submission" date="2014-07" db="EMBL/GenBank/DDBJ databases">
        <authorList>
            <person name="Martin A.A"/>
            <person name="De Silva N."/>
        </authorList>
    </citation>
    <scope>NUCLEOTIDE SEQUENCE</scope>
</reference>
<dbReference type="Pfam" id="PF01223">
    <property type="entry name" value="Endonuclease_NS"/>
    <property type="match status" value="1"/>
</dbReference>
<comment type="cofactor">
    <cofactor evidence="1">
        <name>Mg(2+)</name>
        <dbReference type="ChEBI" id="CHEBI:18420"/>
    </cofactor>
</comment>
<evidence type="ECO:0000313" key="21">
    <source>
        <dbReference type="Proteomes" id="UP000035680"/>
    </source>
</evidence>
<dbReference type="InterPro" id="IPR044929">
    <property type="entry name" value="DNA/RNA_non-sp_Endonuclease_sf"/>
</dbReference>
<dbReference type="GO" id="GO:0000014">
    <property type="term" value="F:single-stranded DNA endodeoxyribonuclease activity"/>
    <property type="evidence" value="ECO:0007669"/>
    <property type="project" value="TreeGrafter"/>
</dbReference>
<feature type="compositionally biased region" description="Low complexity" evidence="16">
    <location>
        <begin position="481"/>
        <end position="490"/>
    </location>
</feature>
<evidence type="ECO:0000256" key="15">
    <source>
        <dbReference type="PIRSR" id="PIRSR640255-2"/>
    </source>
</evidence>
<feature type="active site" description="Proton acceptor" evidence="14">
    <location>
        <position position="139"/>
    </location>
</feature>
<dbReference type="SMART" id="SM01088">
    <property type="entry name" value="Col_cuticle_N"/>
    <property type="match status" value="1"/>
</dbReference>
<comment type="subcellular location">
    <subcellularLocation>
        <location evidence="2">Mitochondrion</location>
    </subcellularLocation>
</comment>
<evidence type="ECO:0000259" key="18">
    <source>
        <dbReference type="SMART" id="SM00477"/>
    </source>
</evidence>
<evidence type="ECO:0000256" key="9">
    <source>
        <dbReference type="ARBA" id="ARBA00022842"/>
    </source>
</evidence>
<dbReference type="InterPro" id="IPR002486">
    <property type="entry name" value="Col_cuticle_N"/>
</dbReference>
<dbReference type="Gene3D" id="3.40.570.10">
    <property type="entry name" value="Extracellular Endonuclease, subunit A"/>
    <property type="match status" value="1"/>
</dbReference>
<dbReference type="PANTHER" id="PTHR13966:SF5">
    <property type="entry name" value="ENDONUCLEASE G, MITOCHONDRIAL"/>
    <property type="match status" value="1"/>
</dbReference>
<sequence length="612" mass="65105">MSSYLRLTALAAASAGSFLLGYSAHDTLRVANSTTSLNVNNSLTAEDPNKTLGPSRASQIMKFGYPGFENLRVYEDFVLSYDRKTRTAHWVLEHLTPERMQYSPNVDRSLCQFRPDTSIHPYFQSQNDDYKGSGYDRGHLAAAGNHRKSQLAVDQTFFLTNMSPQVGRGFNRDKWNELEIYVRKLAKKNPNVFVATGPLYIPKEENDGCKYVRYKVIGKNNVAVPTHFFKVILIEKGLNNYEMECYVLPNDVIPNETPLNKFYCSLETIERSAGFIIFENLPSKIANMEFTIKRHLAIATGLSVVSFSLLFIGVPMILNDIANFENHIIHSREAYISLSNDMWEELLSQNVIIRKARASAAIKRQTYDSAGVEAAGAKKKANECPAGPPGPKGPPGDKGEDGSPGVDGINGVQHGSSDPEFGGGYEGDVAAVQSCASCPQGPPGLPGYKGKRGPRGLKGEKGAPGVPGRDGEIGDPGPEGEPGLPGNPGDQGALGEPGSDAQGYAKGSPGPKGPPGPAGEIGEEGMQGERGDDGLPGGVGSPGESGPPGNPGKDGMPGLKGPMGTNGIDAEYCPCPDRSKGGSKQNVGVEGGYSAGLQENVSPPASAPYKSQ</sequence>
<dbReference type="SMART" id="SM00892">
    <property type="entry name" value="Endonuclease_NS"/>
    <property type="match status" value="1"/>
</dbReference>
<keyword evidence="5 15" id="KW-0479">Metal-binding</keyword>
<evidence type="ECO:0000256" key="10">
    <source>
        <dbReference type="ARBA" id="ARBA00022946"/>
    </source>
</evidence>
<dbReference type="SUPFAM" id="SSF54060">
    <property type="entry name" value="His-Me finger endonucleases"/>
    <property type="match status" value="1"/>
</dbReference>
<keyword evidence="7" id="KW-0255">Endonuclease</keyword>
<evidence type="ECO:0000256" key="4">
    <source>
        <dbReference type="ARBA" id="ARBA00022722"/>
    </source>
</evidence>
<dbReference type="SMART" id="SM00477">
    <property type="entry name" value="NUC"/>
    <property type="match status" value="1"/>
</dbReference>
<evidence type="ECO:0000256" key="3">
    <source>
        <dbReference type="ARBA" id="ARBA00010052"/>
    </source>
</evidence>
<dbReference type="Proteomes" id="UP000035680">
    <property type="component" value="Unassembled WGS sequence"/>
</dbReference>
<evidence type="ECO:0000256" key="14">
    <source>
        <dbReference type="PIRSR" id="PIRSR640255-1"/>
    </source>
</evidence>
<evidence type="ECO:0000256" key="12">
    <source>
        <dbReference type="ARBA" id="ARBA00023157"/>
    </source>
</evidence>
<evidence type="ECO:0000256" key="5">
    <source>
        <dbReference type="ARBA" id="ARBA00022723"/>
    </source>
</evidence>
<feature type="transmembrane region" description="Helical" evidence="17">
    <location>
        <begin position="296"/>
        <end position="318"/>
    </location>
</feature>
<keyword evidence="12" id="KW-1015">Disulfide bond</keyword>
<dbReference type="CDD" id="cd00091">
    <property type="entry name" value="NUC"/>
    <property type="match status" value="1"/>
</dbReference>
<keyword evidence="9" id="KW-0460">Magnesium</keyword>
<accession>A0A0K0FLG8</accession>
<evidence type="ECO:0000313" key="22">
    <source>
        <dbReference type="WBParaSite" id="SVE_0988300.1"/>
    </source>
</evidence>
<dbReference type="Pfam" id="PF01391">
    <property type="entry name" value="Collagen"/>
    <property type="match status" value="2"/>
</dbReference>
<feature type="region of interest" description="Disordered" evidence="16">
    <location>
        <begin position="439"/>
        <end position="612"/>
    </location>
</feature>
<keyword evidence="17" id="KW-1133">Transmembrane helix</keyword>
<dbReference type="GO" id="GO:0005743">
    <property type="term" value="C:mitochondrial inner membrane"/>
    <property type="evidence" value="ECO:0007669"/>
    <property type="project" value="TreeGrafter"/>
</dbReference>
<evidence type="ECO:0000256" key="7">
    <source>
        <dbReference type="ARBA" id="ARBA00022759"/>
    </source>
</evidence>
<dbReference type="PANTHER" id="PTHR13966">
    <property type="entry name" value="ENDONUCLEASE RELATED"/>
    <property type="match status" value="1"/>
</dbReference>
<dbReference type="InterPro" id="IPR008160">
    <property type="entry name" value="Collagen"/>
</dbReference>
<protein>
    <recommendedName>
        <fullName evidence="13">Endonuclease G, mitochondrial</fullName>
    </recommendedName>
</protein>
<organism evidence="21 22">
    <name type="scientific">Strongyloides venezuelensis</name>
    <name type="common">Threadworm</name>
    <dbReference type="NCBI Taxonomy" id="75913"/>
    <lineage>
        <taxon>Eukaryota</taxon>
        <taxon>Metazoa</taxon>
        <taxon>Ecdysozoa</taxon>
        <taxon>Nematoda</taxon>
        <taxon>Chromadorea</taxon>
        <taxon>Rhabditida</taxon>
        <taxon>Tylenchina</taxon>
        <taxon>Panagrolaimomorpha</taxon>
        <taxon>Strongyloidoidea</taxon>
        <taxon>Strongyloididae</taxon>
        <taxon>Strongyloides</taxon>
    </lineage>
</organism>
<feature type="compositionally biased region" description="Gly residues" evidence="16">
    <location>
        <begin position="534"/>
        <end position="543"/>
    </location>
</feature>
<dbReference type="STRING" id="75913.A0A0K0FLG8"/>
<dbReference type="Pfam" id="PF01484">
    <property type="entry name" value="Col_cuticle_N"/>
    <property type="match status" value="1"/>
</dbReference>
<dbReference type="FunFam" id="3.40.570.10:FF:000002">
    <property type="entry name" value="Endonuclease G, mitochondrial"/>
    <property type="match status" value="1"/>
</dbReference>
<keyword evidence="21" id="KW-1185">Reference proteome</keyword>
<dbReference type="AlphaFoldDB" id="A0A0K0FLG8"/>
<dbReference type="InterPro" id="IPR018524">
    <property type="entry name" value="DNA/RNA_endonuclease_AS"/>
</dbReference>
<keyword evidence="17" id="KW-0472">Membrane</keyword>
<evidence type="ECO:0000256" key="13">
    <source>
        <dbReference type="ARBA" id="ARBA00068872"/>
    </source>
</evidence>
<comment type="similarity">
    <text evidence="3">Belongs to the DNA/RNA non-specific endonuclease family.</text>
</comment>
<evidence type="ECO:0000256" key="16">
    <source>
        <dbReference type="SAM" id="MobiDB-lite"/>
    </source>
</evidence>
<reference evidence="22" key="2">
    <citation type="submission" date="2015-08" db="UniProtKB">
        <authorList>
            <consortium name="WormBaseParasite"/>
        </authorList>
    </citation>
    <scope>IDENTIFICATION</scope>
</reference>
<feature type="compositionally biased region" description="Polar residues" evidence="16">
    <location>
        <begin position="597"/>
        <end position="612"/>
    </location>
</feature>
<dbReference type="WBParaSite" id="SVE_0988300.1">
    <property type="protein sequence ID" value="SVE_0988300.1"/>
    <property type="gene ID" value="SVE_0988300"/>
</dbReference>
<keyword evidence="11" id="KW-0496">Mitochondrion</keyword>
<evidence type="ECO:0000259" key="20">
    <source>
        <dbReference type="SMART" id="SM01088"/>
    </source>
</evidence>
<feature type="domain" description="ENPP1-3/EXOG-like endonuclease/phosphodiesterase" evidence="18">
    <location>
        <begin position="74"/>
        <end position="284"/>
    </location>
</feature>
<dbReference type="InterPro" id="IPR020821">
    <property type="entry name" value="ENPP1-3/EXOG-like_nuc-like"/>
</dbReference>
<evidence type="ECO:0000256" key="6">
    <source>
        <dbReference type="ARBA" id="ARBA00022737"/>
    </source>
</evidence>
<keyword evidence="17" id="KW-0812">Transmembrane</keyword>
<feature type="domain" description="Nematode cuticle collagen N-terminal" evidence="20">
    <location>
        <begin position="296"/>
        <end position="346"/>
    </location>
</feature>
<feature type="binding site" evidence="15">
    <location>
        <position position="171"/>
    </location>
    <ligand>
        <name>Mg(2+)</name>
        <dbReference type="ChEBI" id="CHEBI:18420"/>
        <note>catalytic</note>
    </ligand>
</feature>
<dbReference type="GO" id="GO:0004521">
    <property type="term" value="F:RNA endonuclease activity"/>
    <property type="evidence" value="ECO:0007669"/>
    <property type="project" value="TreeGrafter"/>
</dbReference>
<dbReference type="InterPro" id="IPR040255">
    <property type="entry name" value="Non-specific_endonuclease"/>
</dbReference>
<name>A0A0K0FLG8_STRVS</name>
<evidence type="ECO:0000256" key="2">
    <source>
        <dbReference type="ARBA" id="ARBA00004173"/>
    </source>
</evidence>
<keyword evidence="10" id="KW-0809">Transit peptide</keyword>
<evidence type="ECO:0000256" key="1">
    <source>
        <dbReference type="ARBA" id="ARBA00001946"/>
    </source>
</evidence>
<dbReference type="GO" id="GO:0042302">
    <property type="term" value="F:structural constituent of cuticle"/>
    <property type="evidence" value="ECO:0007669"/>
    <property type="project" value="InterPro"/>
</dbReference>
<evidence type="ECO:0000256" key="11">
    <source>
        <dbReference type="ARBA" id="ARBA00023128"/>
    </source>
</evidence>
<dbReference type="GO" id="GO:0046872">
    <property type="term" value="F:metal ion binding"/>
    <property type="evidence" value="ECO:0007669"/>
    <property type="project" value="UniProtKB-KW"/>
</dbReference>
<keyword evidence="6" id="KW-0677">Repeat</keyword>
<dbReference type="GO" id="GO:0005634">
    <property type="term" value="C:nucleus"/>
    <property type="evidence" value="ECO:0007669"/>
    <property type="project" value="TreeGrafter"/>
</dbReference>
<feature type="region of interest" description="Disordered" evidence="16">
    <location>
        <begin position="377"/>
        <end position="426"/>
    </location>
</feature>
<keyword evidence="4" id="KW-0540">Nuclease</keyword>
<evidence type="ECO:0000259" key="19">
    <source>
        <dbReference type="SMART" id="SM00892"/>
    </source>
</evidence>
<evidence type="ECO:0000256" key="8">
    <source>
        <dbReference type="ARBA" id="ARBA00022801"/>
    </source>
</evidence>
<dbReference type="InterPro" id="IPR001604">
    <property type="entry name" value="Endo_G_ENPP1-like_dom"/>
</dbReference>
<keyword evidence="8" id="KW-0378">Hydrolase</keyword>
<proteinExistence type="inferred from homology"/>
<feature type="domain" description="DNA/RNA non-specific endonuclease/pyrophosphatase/phosphodiesterase" evidence="19">
    <location>
        <begin position="73"/>
        <end position="284"/>
    </location>
</feature>
<dbReference type="GO" id="GO:0006309">
    <property type="term" value="P:apoptotic DNA fragmentation"/>
    <property type="evidence" value="ECO:0007669"/>
    <property type="project" value="TreeGrafter"/>
</dbReference>
<dbReference type="InterPro" id="IPR044925">
    <property type="entry name" value="His-Me_finger_sf"/>
</dbReference>
<dbReference type="GO" id="GO:0003676">
    <property type="term" value="F:nucleic acid binding"/>
    <property type="evidence" value="ECO:0007669"/>
    <property type="project" value="InterPro"/>
</dbReference>